<evidence type="ECO:0000313" key="1">
    <source>
        <dbReference type="EMBL" id="BAL74692.1"/>
    </source>
</evidence>
<gene>
    <name evidence="1" type="ORF">S23_14750</name>
</gene>
<sequence>MRVRVSGGTDGVSVLFRTSDTAACETPAASAISFCVGRAGAGLAALFPRVVLVVDVAIWPSYTYY</sequence>
<keyword evidence="2" id="KW-1185">Reference proteome</keyword>
<dbReference type="EMBL" id="AP012279">
    <property type="protein sequence ID" value="BAL74692.1"/>
    <property type="molecule type" value="Genomic_DNA"/>
</dbReference>
<accession>A0AAI8Q9X6</accession>
<proteinExistence type="predicted"/>
<organism evidence="1 2">
    <name type="scientific">Bradyrhizobium cosmicum</name>
    <dbReference type="NCBI Taxonomy" id="1404864"/>
    <lineage>
        <taxon>Bacteria</taxon>
        <taxon>Pseudomonadati</taxon>
        <taxon>Pseudomonadota</taxon>
        <taxon>Alphaproteobacteria</taxon>
        <taxon>Hyphomicrobiales</taxon>
        <taxon>Nitrobacteraceae</taxon>
        <taxon>Bradyrhizobium</taxon>
    </lineage>
</organism>
<evidence type="ECO:0000313" key="2">
    <source>
        <dbReference type="Proteomes" id="UP000007886"/>
    </source>
</evidence>
<dbReference type="AlphaFoldDB" id="A0AAI8Q9X6"/>
<reference evidence="1 2" key="1">
    <citation type="journal article" date="2012" name="Microbes Environ.">
        <title>Complete genome sequence of Bradyrhizobium sp. S23321: insights into symbiosis evolution in soil oligotrophs.</title>
        <authorList>
            <person name="Okubo T."/>
            <person name="Tsukui T."/>
            <person name="Maita H."/>
            <person name="Okamoto S."/>
            <person name="Oshima K."/>
            <person name="Fujisawa T."/>
            <person name="Saito A."/>
            <person name="Futamata H."/>
            <person name="Hattori R."/>
            <person name="Shimomura Y."/>
            <person name="Haruta S."/>
            <person name="Morimoto S."/>
            <person name="Wang Y."/>
            <person name="Sakai Y."/>
            <person name="Hattori M."/>
            <person name="Aizawa S."/>
            <person name="Nagashima K.V.P."/>
            <person name="Masuda S."/>
            <person name="Hattori T."/>
            <person name="Yamashita A."/>
            <person name="Bao Z."/>
            <person name="Hayatsu M."/>
            <person name="Kajiya-Kanegae H."/>
            <person name="Yoshinaga I."/>
            <person name="Sakamoto K."/>
            <person name="Toyota K."/>
            <person name="Nakao M."/>
            <person name="Kohara M."/>
            <person name="Anda M."/>
            <person name="Niwa R."/>
            <person name="Jung-Hwan P."/>
            <person name="Sameshima-Saito R."/>
            <person name="Tokuda S."/>
            <person name="Yamamoto S."/>
            <person name="Yamamoto S."/>
            <person name="Yokoyama T."/>
            <person name="Akutsu T."/>
            <person name="Nakamura Y."/>
            <person name="Nakahira-Yanaka Y."/>
            <person name="Takada Hoshino Y."/>
            <person name="Hirakawa H."/>
            <person name="Mitsui H."/>
            <person name="Terasawa K."/>
            <person name="Itakura M."/>
            <person name="Sato S."/>
            <person name="Ikeda-Ohtsubo W."/>
            <person name="Sakakura N."/>
            <person name="Kaminuma E."/>
            <person name="Minamisawa K."/>
        </authorList>
    </citation>
    <scope>NUCLEOTIDE SEQUENCE [LARGE SCALE GENOMIC DNA]</scope>
    <source>
        <strain evidence="1 2">S23321</strain>
    </source>
</reference>
<dbReference type="Proteomes" id="UP000007886">
    <property type="component" value="Chromosome"/>
</dbReference>
<protein>
    <submittedName>
        <fullName evidence="1">Uncharacterized protein</fullName>
    </submittedName>
</protein>
<dbReference type="KEGG" id="brs:S23_14750"/>
<name>A0AAI8Q9X6_9BRAD</name>